<evidence type="ECO:0000256" key="11">
    <source>
        <dbReference type="SAM" id="SignalP"/>
    </source>
</evidence>
<keyword evidence="15" id="KW-1185">Reference proteome</keyword>
<dbReference type="InterPro" id="IPR008922">
    <property type="entry name" value="Di-copper_centre_dom_sf"/>
</dbReference>
<feature type="signal peptide" evidence="11">
    <location>
        <begin position="1"/>
        <end position="19"/>
    </location>
</feature>
<dbReference type="SUPFAM" id="SSF48056">
    <property type="entry name" value="Di-copper centre-containing domain"/>
    <property type="match status" value="1"/>
</dbReference>
<dbReference type="GO" id="GO:0004503">
    <property type="term" value="F:tyrosinase activity"/>
    <property type="evidence" value="ECO:0007669"/>
    <property type="project" value="UniProtKB-EC"/>
</dbReference>
<evidence type="ECO:0000313" key="14">
    <source>
        <dbReference type="EMBL" id="KAF2772325.1"/>
    </source>
</evidence>
<feature type="domain" description="Tyrosinase copper-binding" evidence="12">
    <location>
        <begin position="110"/>
        <end position="127"/>
    </location>
</feature>
<keyword evidence="11" id="KW-0732">Signal</keyword>
<gene>
    <name evidence="14" type="ORF">EJ03DRAFT_201778</name>
</gene>
<dbReference type="Gene3D" id="1.10.1280.10">
    <property type="entry name" value="Di-copper center containing domain from catechol oxidase"/>
    <property type="match status" value="1"/>
</dbReference>
<dbReference type="OrthoDB" id="6132182at2759"/>
<evidence type="ECO:0000259" key="13">
    <source>
        <dbReference type="PROSITE" id="PS00498"/>
    </source>
</evidence>
<dbReference type="PROSITE" id="PS00498">
    <property type="entry name" value="TYROSINASE_2"/>
    <property type="match status" value="1"/>
</dbReference>
<dbReference type="EC" id="1.14.18.1" evidence="3"/>
<protein>
    <recommendedName>
        <fullName evidence="3">tyrosinase</fullName>
        <ecNumber evidence="3">1.14.18.1</ecNumber>
    </recommendedName>
</protein>
<evidence type="ECO:0000256" key="8">
    <source>
        <dbReference type="ARBA" id="ARBA00023101"/>
    </source>
</evidence>
<comment type="catalytic activity">
    <reaction evidence="9">
        <text>2 L-dopa + O2 = 2 L-dopaquinone + 2 H2O</text>
        <dbReference type="Rhea" id="RHEA:34287"/>
        <dbReference type="ChEBI" id="CHEBI:15377"/>
        <dbReference type="ChEBI" id="CHEBI:15379"/>
        <dbReference type="ChEBI" id="CHEBI:57504"/>
        <dbReference type="ChEBI" id="CHEBI:57924"/>
        <dbReference type="EC" id="1.14.18.1"/>
    </reaction>
</comment>
<feature type="domain" description="Tyrosinase copper-binding" evidence="13">
    <location>
        <begin position="291"/>
        <end position="302"/>
    </location>
</feature>
<proteinExistence type="inferred from homology"/>
<keyword evidence="4" id="KW-0479">Metal-binding</keyword>
<evidence type="ECO:0000259" key="12">
    <source>
        <dbReference type="PROSITE" id="PS00497"/>
    </source>
</evidence>
<evidence type="ECO:0000313" key="15">
    <source>
        <dbReference type="Proteomes" id="UP000799436"/>
    </source>
</evidence>
<feature type="chain" id="PRO_5026190418" description="tyrosinase" evidence="11">
    <location>
        <begin position="20"/>
        <end position="599"/>
    </location>
</feature>
<keyword evidence="8" id="KW-0470">Melanin biosynthesis</keyword>
<evidence type="ECO:0000256" key="10">
    <source>
        <dbReference type="ARBA" id="ARBA00048881"/>
    </source>
</evidence>
<evidence type="ECO:0000256" key="9">
    <source>
        <dbReference type="ARBA" id="ARBA00048233"/>
    </source>
</evidence>
<dbReference type="PANTHER" id="PTHR11474">
    <property type="entry name" value="TYROSINASE FAMILY MEMBER"/>
    <property type="match status" value="1"/>
</dbReference>
<dbReference type="Pfam" id="PF18132">
    <property type="entry name" value="Tyrosinase_C"/>
    <property type="match status" value="1"/>
</dbReference>
<dbReference type="PRINTS" id="PR00092">
    <property type="entry name" value="TYROSINASE"/>
</dbReference>
<dbReference type="PROSITE" id="PS00497">
    <property type="entry name" value="TYROSINASE_1"/>
    <property type="match status" value="1"/>
</dbReference>
<dbReference type="InterPro" id="IPR041640">
    <property type="entry name" value="Tyrosinase_C"/>
</dbReference>
<dbReference type="GO" id="GO:0046872">
    <property type="term" value="F:metal ion binding"/>
    <property type="evidence" value="ECO:0007669"/>
    <property type="project" value="UniProtKB-KW"/>
</dbReference>
<dbReference type="InterPro" id="IPR050316">
    <property type="entry name" value="Tyrosinase/Hemocyanin"/>
</dbReference>
<keyword evidence="7" id="KW-0503">Monooxygenase</keyword>
<evidence type="ECO:0000256" key="4">
    <source>
        <dbReference type="ARBA" id="ARBA00022723"/>
    </source>
</evidence>
<dbReference type="AlphaFoldDB" id="A0A6G1LHH1"/>
<keyword evidence="5" id="KW-0560">Oxidoreductase</keyword>
<comment type="similarity">
    <text evidence="2">Belongs to the tyrosinase family.</text>
</comment>
<dbReference type="GO" id="GO:0042438">
    <property type="term" value="P:melanin biosynthetic process"/>
    <property type="evidence" value="ECO:0007669"/>
    <property type="project" value="UniProtKB-KW"/>
</dbReference>
<comment type="cofactor">
    <cofactor evidence="1">
        <name>Cu(2+)</name>
        <dbReference type="ChEBI" id="CHEBI:29036"/>
    </cofactor>
</comment>
<name>A0A6G1LHH1_9PEZI</name>
<keyword evidence="6" id="KW-0186">Copper</keyword>
<evidence type="ECO:0000256" key="3">
    <source>
        <dbReference type="ARBA" id="ARBA00011906"/>
    </source>
</evidence>
<evidence type="ECO:0000256" key="7">
    <source>
        <dbReference type="ARBA" id="ARBA00023033"/>
    </source>
</evidence>
<evidence type="ECO:0000256" key="2">
    <source>
        <dbReference type="ARBA" id="ARBA00009928"/>
    </source>
</evidence>
<sequence length="599" mass="65940">MCRLLRVATYLAFFTVTTASTRWPAKIRDLSSNDISGPKGGVQPRLEVHDLQKKPDHWNIFLLAMQSFQQQDFTETMSYYQIAGIHGAPYIPWEGVDRCPQCAVTGYCCHASTLFPTWHRVYTSLFEQALQSIAFAIALQFQGDDQQRYTAAASELRMAYWDWAAPMQAGEDPLPQLFTDPTVNVTTPNGTQIIPNPLQKFTFPAGADNSFTVDPTSGTTVRNSTLTVQARQQLRADTWTLMTSQQVYEAFSTQALSGGSGENPNSLEALHDQIHILVGGDMGYVPSAAFDPIFFFHHCNVDRLLAIWQTLYPSTWLEPWKEVGQTYTYTSGSMQNSSSPLTPFRSNASLGFWDADSCRSTESLNYEYPEIASGDRASAINVVNSLYKENPPSTNNKRADDDAITAYDSSGQVQEYIANVRADSTGTPGSFTLFLFCGDFDESDPDNWHNEANLTGYHGFFTGPEAQGDGTGLVNAGISITQFLLQAVADGYCRDMSSASVTEYLRENIQWRTKSVNGTVMPPEMVPALEVAVMACPVNLPGAEADMPNWGQWEFLTECTQNKPNGYSGGGLNGFLDFLQPAPGLQLSDITESLGLALA</sequence>
<organism evidence="14 15">
    <name type="scientific">Teratosphaeria nubilosa</name>
    <dbReference type="NCBI Taxonomy" id="161662"/>
    <lineage>
        <taxon>Eukaryota</taxon>
        <taxon>Fungi</taxon>
        <taxon>Dikarya</taxon>
        <taxon>Ascomycota</taxon>
        <taxon>Pezizomycotina</taxon>
        <taxon>Dothideomycetes</taxon>
        <taxon>Dothideomycetidae</taxon>
        <taxon>Mycosphaerellales</taxon>
        <taxon>Teratosphaeriaceae</taxon>
        <taxon>Teratosphaeria</taxon>
    </lineage>
</organism>
<evidence type="ECO:0000256" key="5">
    <source>
        <dbReference type="ARBA" id="ARBA00023002"/>
    </source>
</evidence>
<evidence type="ECO:0000256" key="1">
    <source>
        <dbReference type="ARBA" id="ARBA00001973"/>
    </source>
</evidence>
<dbReference type="PANTHER" id="PTHR11474:SF76">
    <property type="entry name" value="SHKT DOMAIN-CONTAINING PROTEIN"/>
    <property type="match status" value="1"/>
</dbReference>
<comment type="catalytic activity">
    <reaction evidence="10">
        <text>L-tyrosine + O2 = L-dopaquinone + H2O</text>
        <dbReference type="Rhea" id="RHEA:18117"/>
        <dbReference type="ChEBI" id="CHEBI:15377"/>
        <dbReference type="ChEBI" id="CHEBI:15379"/>
        <dbReference type="ChEBI" id="CHEBI:57924"/>
        <dbReference type="ChEBI" id="CHEBI:58315"/>
        <dbReference type="EC" id="1.14.18.1"/>
    </reaction>
</comment>
<dbReference type="Pfam" id="PF00264">
    <property type="entry name" value="Tyrosinase"/>
    <property type="match status" value="1"/>
</dbReference>
<dbReference type="EMBL" id="ML995815">
    <property type="protein sequence ID" value="KAF2772325.1"/>
    <property type="molecule type" value="Genomic_DNA"/>
</dbReference>
<evidence type="ECO:0000256" key="6">
    <source>
        <dbReference type="ARBA" id="ARBA00023008"/>
    </source>
</evidence>
<dbReference type="Proteomes" id="UP000799436">
    <property type="component" value="Unassembled WGS sequence"/>
</dbReference>
<reference evidence="14" key="1">
    <citation type="journal article" date="2020" name="Stud. Mycol.">
        <title>101 Dothideomycetes genomes: a test case for predicting lifestyles and emergence of pathogens.</title>
        <authorList>
            <person name="Haridas S."/>
            <person name="Albert R."/>
            <person name="Binder M."/>
            <person name="Bloem J."/>
            <person name="Labutti K."/>
            <person name="Salamov A."/>
            <person name="Andreopoulos B."/>
            <person name="Baker S."/>
            <person name="Barry K."/>
            <person name="Bills G."/>
            <person name="Bluhm B."/>
            <person name="Cannon C."/>
            <person name="Castanera R."/>
            <person name="Culley D."/>
            <person name="Daum C."/>
            <person name="Ezra D."/>
            <person name="Gonzalez J."/>
            <person name="Henrissat B."/>
            <person name="Kuo A."/>
            <person name="Liang C."/>
            <person name="Lipzen A."/>
            <person name="Lutzoni F."/>
            <person name="Magnuson J."/>
            <person name="Mondo S."/>
            <person name="Nolan M."/>
            <person name="Ohm R."/>
            <person name="Pangilinan J."/>
            <person name="Park H.-J."/>
            <person name="Ramirez L."/>
            <person name="Alfaro M."/>
            <person name="Sun H."/>
            <person name="Tritt A."/>
            <person name="Yoshinaga Y."/>
            <person name="Zwiers L.-H."/>
            <person name="Turgeon B."/>
            <person name="Goodwin S."/>
            <person name="Spatafora J."/>
            <person name="Crous P."/>
            <person name="Grigoriev I."/>
        </authorList>
    </citation>
    <scope>NUCLEOTIDE SEQUENCE</scope>
    <source>
        <strain evidence="14">CBS 116005</strain>
    </source>
</reference>
<dbReference type="InterPro" id="IPR002227">
    <property type="entry name" value="Tyrosinase_Cu-bd"/>
</dbReference>
<accession>A0A6G1LHH1</accession>